<dbReference type="Proteomes" id="UP000253782">
    <property type="component" value="Unassembled WGS sequence"/>
</dbReference>
<evidence type="ECO:0000313" key="1">
    <source>
        <dbReference type="EMBL" id="RDD80437.1"/>
    </source>
</evidence>
<reference evidence="1 2" key="1">
    <citation type="submission" date="2018-07" db="EMBL/GenBank/DDBJ databases">
        <title>Dyella tabacisoli L4-6T, whole genome shotgun sequence.</title>
        <authorList>
            <person name="Zhou X.-K."/>
            <person name="Li W.-J."/>
            <person name="Duan Y.-Q."/>
        </authorList>
    </citation>
    <scope>NUCLEOTIDE SEQUENCE [LARGE SCALE GENOMIC DNA]</scope>
    <source>
        <strain evidence="1 2">L4-6</strain>
    </source>
</reference>
<proteinExistence type="predicted"/>
<evidence type="ECO:0000313" key="2">
    <source>
        <dbReference type="Proteomes" id="UP000253782"/>
    </source>
</evidence>
<dbReference type="RefSeq" id="WP_114846822.1">
    <property type="nucleotide sequence ID" value="NZ_JBHSPE010000021.1"/>
</dbReference>
<keyword evidence="2" id="KW-1185">Reference proteome</keyword>
<gene>
    <name evidence="1" type="ORF">DVJ77_17540</name>
</gene>
<dbReference type="AlphaFoldDB" id="A0A369UIV4"/>
<protein>
    <submittedName>
        <fullName evidence="1">Uncharacterized protein</fullName>
    </submittedName>
</protein>
<comment type="caution">
    <text evidence="1">The sequence shown here is derived from an EMBL/GenBank/DDBJ whole genome shotgun (WGS) entry which is preliminary data.</text>
</comment>
<dbReference type="OrthoDB" id="7372891at2"/>
<name>A0A369UIV4_9GAMM</name>
<sequence length="468" mass="48432">MNAIGGATKAQLFSEMHAKGSVLNGWSVVLNLNHGYLAQRLHRQWPADAAGTRTVTLFSAQPAAPRGSGAAPARQLSTMAFVLGEPQVSLLTDRPALALSHPVCQVSGRSGQAATVPTRADDPSVTWDTDQAVNVPVQPAARVDAEVPLLVRQKAGTQAGDAPCFEVVMDVAGASVAAHHLPAAAGDGADLIGQFRQALGGTDGKLVVVSLDAATQANFPSLQPRAVALLTANTPSGHQILQVHIATGDAATPAATGIDVGDPVPVLDGADWSLMFSGQNVYQDIVVPDFNGRSGHISLAAVAPQGAGQAWYLQTQNRMQFQGTVSWGDAMPPVTQQAQIGLNFSGSPDQGLVVSTYNLPGADINLQFGIAQNYPVQCSGALGDQALSFAGSTATINGSGIAENTFKPYLQQILSTEIRTDLDAVSLAPLAAFALRTVRFPGDEAFIDGVQIPSDLVMVGILDPTSVA</sequence>
<accession>A0A369UIV4</accession>
<organism evidence="1 2">
    <name type="scientific">Dyella tabacisoli</name>
    <dbReference type="NCBI Taxonomy" id="2282381"/>
    <lineage>
        <taxon>Bacteria</taxon>
        <taxon>Pseudomonadati</taxon>
        <taxon>Pseudomonadota</taxon>
        <taxon>Gammaproteobacteria</taxon>
        <taxon>Lysobacterales</taxon>
        <taxon>Rhodanobacteraceae</taxon>
        <taxon>Dyella</taxon>
    </lineage>
</organism>
<dbReference type="EMBL" id="QQAH01000017">
    <property type="protein sequence ID" value="RDD80437.1"/>
    <property type="molecule type" value="Genomic_DNA"/>
</dbReference>